<dbReference type="AlphaFoldDB" id="A0A2P2R007"/>
<accession>A0A2P2R007</accession>
<reference evidence="1" key="1">
    <citation type="submission" date="2018-02" db="EMBL/GenBank/DDBJ databases">
        <title>Rhizophora mucronata_Transcriptome.</title>
        <authorList>
            <person name="Meera S.P."/>
            <person name="Sreeshan A."/>
            <person name="Augustine A."/>
        </authorList>
    </citation>
    <scope>NUCLEOTIDE SEQUENCE</scope>
    <source>
        <tissue evidence="1">Leaf</tissue>
    </source>
</reference>
<dbReference type="EMBL" id="GGEC01092053">
    <property type="protein sequence ID" value="MBX72537.1"/>
    <property type="molecule type" value="Transcribed_RNA"/>
</dbReference>
<name>A0A2P2R007_RHIMU</name>
<sequence>MKILRGSLLLFSQELVFPSST</sequence>
<proteinExistence type="predicted"/>
<organism evidence="1">
    <name type="scientific">Rhizophora mucronata</name>
    <name type="common">Asiatic mangrove</name>
    <dbReference type="NCBI Taxonomy" id="61149"/>
    <lineage>
        <taxon>Eukaryota</taxon>
        <taxon>Viridiplantae</taxon>
        <taxon>Streptophyta</taxon>
        <taxon>Embryophyta</taxon>
        <taxon>Tracheophyta</taxon>
        <taxon>Spermatophyta</taxon>
        <taxon>Magnoliopsida</taxon>
        <taxon>eudicotyledons</taxon>
        <taxon>Gunneridae</taxon>
        <taxon>Pentapetalae</taxon>
        <taxon>rosids</taxon>
        <taxon>fabids</taxon>
        <taxon>Malpighiales</taxon>
        <taxon>Rhizophoraceae</taxon>
        <taxon>Rhizophora</taxon>
    </lineage>
</organism>
<evidence type="ECO:0000313" key="1">
    <source>
        <dbReference type="EMBL" id="MBX72537.1"/>
    </source>
</evidence>
<protein>
    <submittedName>
        <fullName evidence="1">Uncharacterized protein</fullName>
    </submittedName>
</protein>